<evidence type="ECO:0000313" key="1">
    <source>
        <dbReference type="EMBL" id="OXU19210.1"/>
    </source>
</evidence>
<reference evidence="1 2" key="1">
    <citation type="journal article" date="2017" name="Curr. Biol.">
        <title>The Evolution of Venom by Co-option of Single-Copy Genes.</title>
        <authorList>
            <person name="Martinson E.O."/>
            <person name="Mrinalini"/>
            <person name="Kelkar Y.D."/>
            <person name="Chang C.H."/>
            <person name="Werren J.H."/>
        </authorList>
    </citation>
    <scope>NUCLEOTIDE SEQUENCE [LARGE SCALE GENOMIC DNA]</scope>
    <source>
        <strain evidence="1 2">Alberta</strain>
        <tissue evidence="1">Whole body</tissue>
    </source>
</reference>
<accession>A0A232ELH7</accession>
<protein>
    <submittedName>
        <fullName evidence="1">Uncharacterized protein</fullName>
    </submittedName>
</protein>
<gene>
    <name evidence="1" type="ORF">TSAR_006245</name>
</gene>
<dbReference type="EMBL" id="NNAY01003552">
    <property type="protein sequence ID" value="OXU19210.1"/>
    <property type="molecule type" value="Genomic_DNA"/>
</dbReference>
<keyword evidence="2" id="KW-1185">Reference proteome</keyword>
<dbReference type="AlphaFoldDB" id="A0A232ELH7"/>
<name>A0A232ELH7_9HYME</name>
<organism evidence="1 2">
    <name type="scientific">Trichomalopsis sarcophagae</name>
    <dbReference type="NCBI Taxonomy" id="543379"/>
    <lineage>
        <taxon>Eukaryota</taxon>
        <taxon>Metazoa</taxon>
        <taxon>Ecdysozoa</taxon>
        <taxon>Arthropoda</taxon>
        <taxon>Hexapoda</taxon>
        <taxon>Insecta</taxon>
        <taxon>Pterygota</taxon>
        <taxon>Neoptera</taxon>
        <taxon>Endopterygota</taxon>
        <taxon>Hymenoptera</taxon>
        <taxon>Apocrita</taxon>
        <taxon>Proctotrupomorpha</taxon>
        <taxon>Chalcidoidea</taxon>
        <taxon>Pteromalidae</taxon>
        <taxon>Pteromalinae</taxon>
        <taxon>Trichomalopsis</taxon>
    </lineage>
</organism>
<sequence>MLHSELAAMYASSDKADPIKLFSDLNDLFYSILQKIVVPAQLEKVHRTKLHSFNFSNFLMPTDCINFGYEFNQTQGALRKETIDYVKTRCRAFLIELAIELQKRLPSNIHVLENISLFSQENASCQII</sequence>
<comment type="caution">
    <text evidence="1">The sequence shown here is derived from an EMBL/GenBank/DDBJ whole genome shotgun (WGS) entry which is preliminary data.</text>
</comment>
<dbReference type="Proteomes" id="UP000215335">
    <property type="component" value="Unassembled WGS sequence"/>
</dbReference>
<proteinExistence type="predicted"/>
<dbReference type="OrthoDB" id="7691576at2759"/>
<evidence type="ECO:0000313" key="2">
    <source>
        <dbReference type="Proteomes" id="UP000215335"/>
    </source>
</evidence>